<protein>
    <submittedName>
        <fullName evidence="1">Uncharacterized protein</fullName>
    </submittedName>
</protein>
<accession>A0ABZ1FBN9</accession>
<sequence>MALSSWLVTTTNEEVAVTVSGLYGGRPRRRDRQQEAIELMLDRDAIAVNIDGPGSVINRMVLEQEEGRGPIHVCDGSNLLEPMGNAGDPCGCPESLFGRKAAARSGHGPKPDSRLAFRLAAAPGVGMFVLVSSSWAFFDSLSAAVLDMERGASGARMEIRLQRKVVTTRSGMAVSYVHPILSVAEPDFVAPGHLQLVA</sequence>
<dbReference type="EMBL" id="CP109106">
    <property type="protein sequence ID" value="WSB67571.1"/>
    <property type="molecule type" value="Genomic_DNA"/>
</dbReference>
<proteinExistence type="predicted"/>
<evidence type="ECO:0000313" key="1">
    <source>
        <dbReference type="EMBL" id="WSB67571.1"/>
    </source>
</evidence>
<dbReference type="Pfam" id="PF18897">
    <property type="entry name" value="Gp3-like"/>
    <property type="match status" value="1"/>
</dbReference>
<dbReference type="Proteomes" id="UP001344251">
    <property type="component" value="Chromosome"/>
</dbReference>
<evidence type="ECO:0000313" key="2">
    <source>
        <dbReference type="Proteomes" id="UP001344251"/>
    </source>
</evidence>
<reference evidence="1 2" key="1">
    <citation type="submission" date="2022-10" db="EMBL/GenBank/DDBJ databases">
        <title>The complete genomes of actinobacterial strains from the NBC collection.</title>
        <authorList>
            <person name="Joergensen T.S."/>
            <person name="Alvarez Arevalo M."/>
            <person name="Sterndorff E.B."/>
            <person name="Faurdal D."/>
            <person name="Vuksanovic O."/>
            <person name="Mourched A.-S."/>
            <person name="Charusanti P."/>
            <person name="Shaw S."/>
            <person name="Blin K."/>
            <person name="Weber T."/>
        </authorList>
    </citation>
    <scope>NUCLEOTIDE SEQUENCE [LARGE SCALE GENOMIC DNA]</scope>
    <source>
        <strain evidence="1 2">NBC 01774</strain>
    </source>
</reference>
<keyword evidence="2" id="KW-1185">Reference proteome</keyword>
<organism evidence="1 2">
    <name type="scientific">Streptomyces decoyicus</name>
    <dbReference type="NCBI Taxonomy" id="249567"/>
    <lineage>
        <taxon>Bacteria</taxon>
        <taxon>Bacillati</taxon>
        <taxon>Actinomycetota</taxon>
        <taxon>Actinomycetes</taxon>
        <taxon>Kitasatosporales</taxon>
        <taxon>Streptomycetaceae</taxon>
        <taxon>Streptomyces</taxon>
    </lineage>
</organism>
<name>A0ABZ1FBN9_9ACTN</name>
<gene>
    <name evidence="1" type="ORF">OG863_06125</name>
</gene>
<dbReference type="InterPro" id="IPR043991">
    <property type="entry name" value="Gp3-like"/>
</dbReference>